<reference evidence="1" key="1">
    <citation type="journal article" date="2013" name="Genetics">
        <title>The draft genome and transcriptome of Panagrellus redivivus are shaped by the harsh demands of a free-living lifestyle.</title>
        <authorList>
            <person name="Srinivasan J."/>
            <person name="Dillman A.R."/>
            <person name="Macchietto M.G."/>
            <person name="Heikkinen L."/>
            <person name="Lakso M."/>
            <person name="Fracchia K.M."/>
            <person name="Antoshechkin I."/>
            <person name="Mortazavi A."/>
            <person name="Wong G."/>
            <person name="Sternberg P.W."/>
        </authorList>
    </citation>
    <scope>NUCLEOTIDE SEQUENCE [LARGE SCALE GENOMIC DNA]</scope>
    <source>
        <strain evidence="1">MT8872</strain>
    </source>
</reference>
<organism evidence="1 2">
    <name type="scientific">Panagrellus redivivus</name>
    <name type="common">Microworm</name>
    <dbReference type="NCBI Taxonomy" id="6233"/>
    <lineage>
        <taxon>Eukaryota</taxon>
        <taxon>Metazoa</taxon>
        <taxon>Ecdysozoa</taxon>
        <taxon>Nematoda</taxon>
        <taxon>Chromadorea</taxon>
        <taxon>Rhabditida</taxon>
        <taxon>Tylenchina</taxon>
        <taxon>Panagrolaimomorpha</taxon>
        <taxon>Panagrolaimoidea</taxon>
        <taxon>Panagrolaimidae</taxon>
        <taxon>Panagrellus</taxon>
    </lineage>
</organism>
<name>A0A7E4VQ86_PANRE</name>
<dbReference type="AlphaFoldDB" id="A0A7E4VQ86"/>
<accession>A0A7E4VQ86</accession>
<proteinExistence type="predicted"/>
<dbReference type="Proteomes" id="UP000492821">
    <property type="component" value="Unassembled WGS sequence"/>
</dbReference>
<sequence length="118" mass="14353">MLDDEVNPISVMIQWQKDNEVVFDIQELFFDLKAFKTYKDFVNTIRYSVKQNYQPIESVHVTRRDGTTYRMNEHKFSLDKDCRYYVKIANCTQEIKKIRARFEGMEQRYLDFFAKRGQ</sequence>
<reference evidence="2" key="2">
    <citation type="submission" date="2020-10" db="UniProtKB">
        <authorList>
            <consortium name="WormBaseParasite"/>
        </authorList>
    </citation>
    <scope>IDENTIFICATION</scope>
</reference>
<evidence type="ECO:0000313" key="2">
    <source>
        <dbReference type="WBParaSite" id="Pan_g23917.t1"/>
    </source>
</evidence>
<keyword evidence="1" id="KW-1185">Reference proteome</keyword>
<protein>
    <submittedName>
        <fullName evidence="2">Signal peptidase II</fullName>
    </submittedName>
</protein>
<evidence type="ECO:0000313" key="1">
    <source>
        <dbReference type="Proteomes" id="UP000492821"/>
    </source>
</evidence>
<dbReference type="WBParaSite" id="Pan_g23917.t1">
    <property type="protein sequence ID" value="Pan_g23917.t1"/>
    <property type="gene ID" value="Pan_g23917"/>
</dbReference>